<dbReference type="SMART" id="SM00850">
    <property type="entry name" value="LytTR"/>
    <property type="match status" value="1"/>
</dbReference>
<dbReference type="AlphaFoldDB" id="A0A6N8F681"/>
<evidence type="ECO:0000259" key="3">
    <source>
        <dbReference type="PROSITE" id="PS50930"/>
    </source>
</evidence>
<accession>A0A6N8F681</accession>
<feature type="domain" description="Response regulatory" evidence="2">
    <location>
        <begin position="8"/>
        <end position="129"/>
    </location>
</feature>
<name>A0A6N8F681_PAEMA</name>
<comment type="caution">
    <text evidence="4">The sequence shown here is derived from an EMBL/GenBank/DDBJ whole genome shotgun (WGS) entry which is preliminary data.</text>
</comment>
<dbReference type="Proteomes" id="UP000442469">
    <property type="component" value="Unassembled WGS sequence"/>
</dbReference>
<dbReference type="InterPro" id="IPR001789">
    <property type="entry name" value="Sig_transdc_resp-reg_receiver"/>
</dbReference>
<dbReference type="Gene3D" id="2.40.50.1020">
    <property type="entry name" value="LytTr DNA-binding domain"/>
    <property type="match status" value="1"/>
</dbReference>
<dbReference type="Pfam" id="PF04397">
    <property type="entry name" value="LytTR"/>
    <property type="match status" value="1"/>
</dbReference>
<dbReference type="PROSITE" id="PS50930">
    <property type="entry name" value="HTH_LYTTR"/>
    <property type="match status" value="1"/>
</dbReference>
<feature type="domain" description="HTH LytTR-type" evidence="3">
    <location>
        <begin position="142"/>
        <end position="241"/>
    </location>
</feature>
<dbReference type="EMBL" id="WNZZ01000037">
    <property type="protein sequence ID" value="MUG26171.1"/>
    <property type="molecule type" value="Genomic_DNA"/>
</dbReference>
<dbReference type="GO" id="GO:0000156">
    <property type="term" value="F:phosphorelay response regulator activity"/>
    <property type="evidence" value="ECO:0007669"/>
    <property type="project" value="InterPro"/>
</dbReference>
<feature type="modified residue" description="4-aspartylphosphate" evidence="1">
    <location>
        <position position="62"/>
    </location>
</feature>
<evidence type="ECO:0000313" key="4">
    <source>
        <dbReference type="EMBL" id="MUG26171.1"/>
    </source>
</evidence>
<protein>
    <submittedName>
        <fullName evidence="4">Response regulator</fullName>
    </submittedName>
</protein>
<dbReference type="GO" id="GO:0003677">
    <property type="term" value="F:DNA binding"/>
    <property type="evidence" value="ECO:0007669"/>
    <property type="project" value="InterPro"/>
</dbReference>
<dbReference type="InterPro" id="IPR046947">
    <property type="entry name" value="LytR-like"/>
</dbReference>
<evidence type="ECO:0000256" key="1">
    <source>
        <dbReference type="PROSITE-ProRule" id="PRU00169"/>
    </source>
</evidence>
<dbReference type="InterPro" id="IPR011006">
    <property type="entry name" value="CheY-like_superfamily"/>
</dbReference>
<organism evidence="4 5">
    <name type="scientific">Paenibacillus macerans</name>
    <name type="common">Bacillus macerans</name>
    <dbReference type="NCBI Taxonomy" id="44252"/>
    <lineage>
        <taxon>Bacteria</taxon>
        <taxon>Bacillati</taxon>
        <taxon>Bacillota</taxon>
        <taxon>Bacilli</taxon>
        <taxon>Bacillales</taxon>
        <taxon>Paenibacillaceae</taxon>
        <taxon>Paenibacillus</taxon>
    </lineage>
</organism>
<dbReference type="PANTHER" id="PTHR37299:SF1">
    <property type="entry name" value="STAGE 0 SPORULATION PROTEIN A HOMOLOG"/>
    <property type="match status" value="1"/>
</dbReference>
<keyword evidence="1" id="KW-0597">Phosphoprotein</keyword>
<sequence>MRGLIPMNIAIVDDDIVYVKEIKEILERSDIWSDDMKIDSYTSAQNLIIAFSDIVYDIIFLDIETNEVGYNGISAAHYIREKYNDQIVKIIIVSSYEFYHKELYDLRPVGFIGKPIQSDEVLTLFKKCINQMTREQIENSVFLYKKQTVLKRVLQKDIVYFESEKRKMNIVFLFSQDSYYSTIKGTLRQLKTDFFIQPHESFIINLNMVREFLPNGFIMRNNQLIMTSKGRMSEIRQKTKNYLERYHQYV</sequence>
<dbReference type="Pfam" id="PF00072">
    <property type="entry name" value="Response_reg"/>
    <property type="match status" value="1"/>
</dbReference>
<dbReference type="SMART" id="SM00448">
    <property type="entry name" value="REC"/>
    <property type="match status" value="1"/>
</dbReference>
<evidence type="ECO:0000259" key="2">
    <source>
        <dbReference type="PROSITE" id="PS50110"/>
    </source>
</evidence>
<dbReference type="CDD" id="cd00156">
    <property type="entry name" value="REC"/>
    <property type="match status" value="1"/>
</dbReference>
<gene>
    <name evidence="4" type="ORF">GNQ08_27805</name>
</gene>
<dbReference type="SUPFAM" id="SSF52172">
    <property type="entry name" value="CheY-like"/>
    <property type="match status" value="1"/>
</dbReference>
<reference evidence="4 5" key="1">
    <citation type="submission" date="2019-11" db="EMBL/GenBank/DDBJ databases">
        <title>Draft genome sequences of five Paenibacillus species of dairy origin.</title>
        <authorList>
            <person name="Olajide A.M."/>
            <person name="Chen S."/>
            <person name="Lapointe G."/>
        </authorList>
    </citation>
    <scope>NUCLEOTIDE SEQUENCE [LARGE SCALE GENOMIC DNA]</scope>
    <source>
        <strain evidence="4 5">3CT49</strain>
    </source>
</reference>
<proteinExistence type="predicted"/>
<dbReference type="PROSITE" id="PS50110">
    <property type="entry name" value="RESPONSE_REGULATORY"/>
    <property type="match status" value="1"/>
</dbReference>
<dbReference type="InterPro" id="IPR007492">
    <property type="entry name" value="LytTR_DNA-bd_dom"/>
</dbReference>
<dbReference type="Gene3D" id="3.40.50.2300">
    <property type="match status" value="1"/>
</dbReference>
<evidence type="ECO:0000313" key="5">
    <source>
        <dbReference type="Proteomes" id="UP000442469"/>
    </source>
</evidence>
<dbReference type="PANTHER" id="PTHR37299">
    <property type="entry name" value="TRANSCRIPTIONAL REGULATOR-RELATED"/>
    <property type="match status" value="1"/>
</dbReference>